<dbReference type="Gene3D" id="1.10.443.10">
    <property type="entry name" value="Intergrase catalytic core"/>
    <property type="match status" value="1"/>
</dbReference>
<dbReference type="GO" id="GO:0006310">
    <property type="term" value="P:DNA recombination"/>
    <property type="evidence" value="ECO:0007669"/>
    <property type="project" value="UniProtKB-KW"/>
</dbReference>
<dbReference type="PROSITE" id="PS51898">
    <property type="entry name" value="TYR_RECOMBINASE"/>
    <property type="match status" value="1"/>
</dbReference>
<keyword evidence="1" id="KW-0229">DNA integration</keyword>
<organism evidence="4 5">
    <name type="scientific">Roseibium album</name>
    <dbReference type="NCBI Taxonomy" id="311410"/>
    <lineage>
        <taxon>Bacteria</taxon>
        <taxon>Pseudomonadati</taxon>
        <taxon>Pseudomonadota</taxon>
        <taxon>Alphaproteobacteria</taxon>
        <taxon>Hyphomicrobiales</taxon>
        <taxon>Stappiaceae</taxon>
        <taxon>Roseibium</taxon>
    </lineage>
</organism>
<dbReference type="InterPro" id="IPR002104">
    <property type="entry name" value="Integrase_catalytic"/>
</dbReference>
<dbReference type="GO" id="GO:0015074">
    <property type="term" value="P:DNA integration"/>
    <property type="evidence" value="ECO:0007669"/>
    <property type="project" value="UniProtKB-KW"/>
</dbReference>
<evidence type="ECO:0000256" key="2">
    <source>
        <dbReference type="ARBA" id="ARBA00023172"/>
    </source>
</evidence>
<accession>A0A0M6Z914</accession>
<dbReference type="PANTHER" id="PTHR30349:SF64">
    <property type="entry name" value="PROPHAGE INTEGRASE INTD-RELATED"/>
    <property type="match status" value="1"/>
</dbReference>
<dbReference type="PANTHER" id="PTHR30349">
    <property type="entry name" value="PHAGE INTEGRASE-RELATED"/>
    <property type="match status" value="1"/>
</dbReference>
<evidence type="ECO:0000313" key="4">
    <source>
        <dbReference type="EMBL" id="CTQ63653.1"/>
    </source>
</evidence>
<evidence type="ECO:0000259" key="3">
    <source>
        <dbReference type="PROSITE" id="PS51898"/>
    </source>
</evidence>
<proteinExistence type="predicted"/>
<protein>
    <submittedName>
        <fullName evidence="4">Tyrosine recombinase XerD</fullName>
    </submittedName>
</protein>
<dbReference type="InterPro" id="IPR011010">
    <property type="entry name" value="DNA_brk_join_enz"/>
</dbReference>
<feature type="domain" description="Tyr recombinase" evidence="3">
    <location>
        <begin position="1"/>
        <end position="148"/>
    </location>
</feature>
<sequence>MIAYSGCRLSEALSRTAQSFQVQTGVVSIRALKKRNKIVFREIPLPQSLVEDLGKVFAAEFAGDQAAPLWSVSRSTAWRHLKHVMAVAGITGPQVNPKGLRHAYGIHAIASSVPLHMLQRWLGHADMKTTAIYAQAVGPEERQIAARMW</sequence>
<dbReference type="Pfam" id="PF00589">
    <property type="entry name" value="Phage_integrase"/>
    <property type="match status" value="1"/>
</dbReference>
<gene>
    <name evidence="4" type="primary">xerD_2</name>
    <name evidence="4" type="ORF">LA5096_00091</name>
</gene>
<dbReference type="AlphaFoldDB" id="A0A0M6Z914"/>
<name>A0A0M6Z914_9HYPH</name>
<evidence type="ECO:0000256" key="1">
    <source>
        <dbReference type="ARBA" id="ARBA00022908"/>
    </source>
</evidence>
<keyword evidence="2" id="KW-0233">DNA recombination</keyword>
<dbReference type="CDD" id="cd00397">
    <property type="entry name" value="DNA_BRE_C"/>
    <property type="match status" value="1"/>
</dbReference>
<dbReference type="EMBL" id="CXWC01000001">
    <property type="protein sequence ID" value="CTQ63653.1"/>
    <property type="molecule type" value="Genomic_DNA"/>
</dbReference>
<evidence type="ECO:0000313" key="5">
    <source>
        <dbReference type="Proteomes" id="UP000049983"/>
    </source>
</evidence>
<dbReference type="STRING" id="311410.LA5095_02722"/>
<dbReference type="InterPro" id="IPR013762">
    <property type="entry name" value="Integrase-like_cat_sf"/>
</dbReference>
<dbReference type="Proteomes" id="UP000049983">
    <property type="component" value="Unassembled WGS sequence"/>
</dbReference>
<reference evidence="5" key="1">
    <citation type="submission" date="2015-07" db="EMBL/GenBank/DDBJ databases">
        <authorList>
            <person name="Rodrigo-Torres Lidia"/>
            <person name="Arahal R.David."/>
        </authorList>
    </citation>
    <scope>NUCLEOTIDE SEQUENCE [LARGE SCALE GENOMIC DNA]</scope>
    <source>
        <strain evidence="5">CECT 5096</strain>
    </source>
</reference>
<dbReference type="SUPFAM" id="SSF56349">
    <property type="entry name" value="DNA breaking-rejoining enzymes"/>
    <property type="match status" value="1"/>
</dbReference>
<keyword evidence="5" id="KW-1185">Reference proteome</keyword>
<dbReference type="InterPro" id="IPR050090">
    <property type="entry name" value="Tyrosine_recombinase_XerCD"/>
</dbReference>
<dbReference type="GO" id="GO:0003677">
    <property type="term" value="F:DNA binding"/>
    <property type="evidence" value="ECO:0007669"/>
    <property type="project" value="InterPro"/>
</dbReference>